<protein>
    <submittedName>
        <fullName evidence="1">Uncharacterized protein</fullName>
    </submittedName>
</protein>
<dbReference type="EMBL" id="QHCT01000001">
    <property type="protein sequence ID" value="RHX91829.1"/>
    <property type="molecule type" value="Genomic_DNA"/>
</dbReference>
<comment type="caution">
    <text evidence="1">The sequence shown here is derived from an EMBL/GenBank/DDBJ whole genome shotgun (WGS) entry which is preliminary data.</text>
</comment>
<gene>
    <name evidence="1" type="ORF">DLM75_00855</name>
</gene>
<proteinExistence type="predicted"/>
<evidence type="ECO:0000313" key="2">
    <source>
        <dbReference type="Proteomes" id="UP000265798"/>
    </source>
</evidence>
<sequence length="74" mass="8549">MCTKINALPFAKKEKIYFQSIGQRIFPVLKGFHSGRKKYGIGRDESEFSLEHFGLLRRCVPFVGTNQISYTLHL</sequence>
<dbReference type="AlphaFoldDB" id="A0A396Z8T3"/>
<reference evidence="2" key="1">
    <citation type="submission" date="2018-05" db="EMBL/GenBank/DDBJ databases">
        <title>Leptospira yasudae sp. nov. and Leptospira stimsonii sp. nov., two pathogenic species of the genus Leptospira isolated from environmental sources.</title>
        <authorList>
            <person name="Casanovas-Massana A."/>
            <person name="Hamond C."/>
            <person name="Santos L.A."/>
            <person name="Hacker K.P."/>
            <person name="Balassiano I."/>
            <person name="Medeiros M.A."/>
            <person name="Reis M.G."/>
            <person name="Ko A.I."/>
            <person name="Wunder E.A."/>
        </authorList>
    </citation>
    <scope>NUCLEOTIDE SEQUENCE [LARGE SCALE GENOMIC DNA]</scope>
    <source>
        <strain evidence="2">Yale</strain>
    </source>
</reference>
<accession>A0A396Z8T3</accession>
<organism evidence="1 2">
    <name type="scientific">Leptospira stimsonii</name>
    <dbReference type="NCBI Taxonomy" id="2202203"/>
    <lineage>
        <taxon>Bacteria</taxon>
        <taxon>Pseudomonadati</taxon>
        <taxon>Spirochaetota</taxon>
        <taxon>Spirochaetia</taxon>
        <taxon>Leptospirales</taxon>
        <taxon>Leptospiraceae</taxon>
        <taxon>Leptospira</taxon>
    </lineage>
</organism>
<evidence type="ECO:0000313" key="1">
    <source>
        <dbReference type="EMBL" id="RHX91829.1"/>
    </source>
</evidence>
<dbReference type="Proteomes" id="UP000265798">
    <property type="component" value="Unassembled WGS sequence"/>
</dbReference>
<name>A0A396Z8T3_9LEPT</name>